<reference evidence="1" key="1">
    <citation type="journal article" date="2015" name="Front. Microbiol.">
        <title>Combining genomic sequencing methods to explore viral diversity and reveal potential virus-host interactions.</title>
        <authorList>
            <person name="Chow C.E."/>
            <person name="Winget D.M."/>
            <person name="White R.A.III."/>
            <person name="Hallam S.J."/>
            <person name="Suttle C.A."/>
        </authorList>
    </citation>
    <scope>NUCLEOTIDE SEQUENCE</scope>
    <source>
        <strain evidence="1">H4084972</strain>
    </source>
</reference>
<dbReference type="EMBL" id="KR029592">
    <property type="protein sequence ID" value="AKH47364.1"/>
    <property type="molecule type" value="Genomic_DNA"/>
</dbReference>
<protein>
    <submittedName>
        <fullName evidence="1">Uncharacterized protein</fullName>
    </submittedName>
</protein>
<organism evidence="1">
    <name type="scientific">uncultured marine virus</name>
    <dbReference type="NCBI Taxonomy" id="186617"/>
    <lineage>
        <taxon>Viruses</taxon>
        <taxon>environmental samples</taxon>
    </lineage>
</organism>
<evidence type="ECO:0000313" key="1">
    <source>
        <dbReference type="EMBL" id="AKH47364.1"/>
    </source>
</evidence>
<name>A0A0F7L467_9VIRU</name>
<reference evidence="1" key="2">
    <citation type="submission" date="2015-03" db="EMBL/GenBank/DDBJ databases">
        <authorList>
            <person name="Chow C.-E.T."/>
            <person name="Winget D.M."/>
            <person name="White R.A.III."/>
            <person name="Hallam S.J."/>
            <person name="Suttle C.A."/>
        </authorList>
    </citation>
    <scope>NUCLEOTIDE SEQUENCE</scope>
    <source>
        <strain evidence="1">H4084972</strain>
    </source>
</reference>
<sequence length="87" mass="9993">MKTGGYSLDLYCDKGREAAEKAALLPGPWAFECFYYSTESGHTFREFPHQYTDTSHAKCVKRAKQDGWSISIKRDLCPRCNPRNRKA</sequence>
<accession>A0A0F7L467</accession>
<proteinExistence type="predicted"/>